<dbReference type="Pfam" id="PF05920">
    <property type="entry name" value="Homeobox_KN"/>
    <property type="match status" value="1"/>
</dbReference>
<keyword evidence="8" id="KW-1185">Reference proteome</keyword>
<evidence type="ECO:0000256" key="1">
    <source>
        <dbReference type="ARBA" id="ARBA00004123"/>
    </source>
</evidence>
<accession>A0ABP0G346</accession>
<dbReference type="CDD" id="cd00086">
    <property type="entry name" value="homeodomain"/>
    <property type="match status" value="1"/>
</dbReference>
<dbReference type="Gene3D" id="1.10.10.60">
    <property type="entry name" value="Homeodomain-like"/>
    <property type="match status" value="1"/>
</dbReference>
<evidence type="ECO:0000256" key="4">
    <source>
        <dbReference type="ARBA" id="ARBA00023242"/>
    </source>
</evidence>
<evidence type="ECO:0000256" key="2">
    <source>
        <dbReference type="ARBA" id="ARBA00023125"/>
    </source>
</evidence>
<dbReference type="InterPro" id="IPR009057">
    <property type="entry name" value="Homeodomain-like_sf"/>
</dbReference>
<dbReference type="SMART" id="SM00389">
    <property type="entry name" value="HOX"/>
    <property type="match status" value="1"/>
</dbReference>
<evidence type="ECO:0000259" key="6">
    <source>
        <dbReference type="PROSITE" id="PS50071"/>
    </source>
</evidence>
<name>A0ABP0G346_CLALP</name>
<sequence>MEIHSSGPNYSQERSCLSLCKGKHQSNGRKNFAKYVTSMIHAQRVPFACKACAFISFSIRKYVLHIKAKHVHKKSISLDKPCFLHPVTVSSKELNFVPPKLELVSSASSEEHHSFSMKISPVTAEFALNALHQVPNPLTSVEGGNPGGPHQNKTNCQSAVIPHDTNAMQVPMGDLLSEKLHYNPTHGKKQLSSFGCDINQRNHEINDTRAYSNMTLISNGAAEAQFTPAQVSLKPDLTTFSNIPETSTSEYIPGLMEGSLQNQTLNFDFTSNRNKDLIDNESANDKHASGTAQQLHVPLFADHLTDTSSLPENIRLKAIPTKCSSYEDKTSISVENRKTNILPNTDKSSLFNSAKETTVDVPVKLDVLNLDKLLCSNLVTMPNADILKTIDQNPKTWSTLQASFSKFPYPPREQINYLSRKTGLTLKQVKTWFVGARLKHGISWNPNEVVEAWSHITKPTWKKEDC</sequence>
<keyword evidence="3 5" id="KW-0371">Homeobox</keyword>
<reference evidence="7 8" key="1">
    <citation type="submission" date="2024-02" db="EMBL/GenBank/DDBJ databases">
        <authorList>
            <person name="Daric V."/>
            <person name="Darras S."/>
        </authorList>
    </citation>
    <scope>NUCLEOTIDE SEQUENCE [LARGE SCALE GENOMIC DNA]</scope>
</reference>
<dbReference type="PROSITE" id="PS50071">
    <property type="entry name" value="HOMEOBOX_2"/>
    <property type="match status" value="1"/>
</dbReference>
<dbReference type="PANTHER" id="PTHR15467">
    <property type="entry name" value="ZINC-FINGERS AND HOMEOBOXES RELATED"/>
    <property type="match status" value="1"/>
</dbReference>
<evidence type="ECO:0000256" key="3">
    <source>
        <dbReference type="ARBA" id="ARBA00023155"/>
    </source>
</evidence>
<evidence type="ECO:0000256" key="5">
    <source>
        <dbReference type="PROSITE-ProRule" id="PRU00108"/>
    </source>
</evidence>
<feature type="DNA-binding region" description="Homeobox" evidence="5">
    <location>
        <begin position="402"/>
        <end position="444"/>
    </location>
</feature>
<dbReference type="Proteomes" id="UP001642483">
    <property type="component" value="Unassembled WGS sequence"/>
</dbReference>
<comment type="subcellular location">
    <subcellularLocation>
        <location evidence="1 5">Nucleus</location>
    </subcellularLocation>
</comment>
<dbReference type="PANTHER" id="PTHR15467:SF9">
    <property type="entry name" value="HOMEOBOX DOMAIN-CONTAINING PROTEIN"/>
    <property type="match status" value="1"/>
</dbReference>
<dbReference type="SUPFAM" id="SSF46689">
    <property type="entry name" value="Homeodomain-like"/>
    <property type="match status" value="1"/>
</dbReference>
<organism evidence="7 8">
    <name type="scientific">Clavelina lepadiformis</name>
    <name type="common">Light-bulb sea squirt</name>
    <name type="synonym">Ascidia lepadiformis</name>
    <dbReference type="NCBI Taxonomy" id="159417"/>
    <lineage>
        <taxon>Eukaryota</taxon>
        <taxon>Metazoa</taxon>
        <taxon>Chordata</taxon>
        <taxon>Tunicata</taxon>
        <taxon>Ascidiacea</taxon>
        <taxon>Aplousobranchia</taxon>
        <taxon>Clavelinidae</taxon>
        <taxon>Clavelina</taxon>
    </lineage>
</organism>
<protein>
    <recommendedName>
        <fullName evidence="6">Homeobox domain-containing protein</fullName>
    </recommendedName>
</protein>
<keyword evidence="2 5" id="KW-0238">DNA-binding</keyword>
<dbReference type="InterPro" id="IPR008422">
    <property type="entry name" value="KN_HD"/>
</dbReference>
<dbReference type="EMBL" id="CAWYQH010000099">
    <property type="protein sequence ID" value="CAK8685278.1"/>
    <property type="molecule type" value="Genomic_DNA"/>
</dbReference>
<feature type="domain" description="Homeobox" evidence="6">
    <location>
        <begin position="400"/>
        <end position="443"/>
    </location>
</feature>
<evidence type="ECO:0000313" key="7">
    <source>
        <dbReference type="EMBL" id="CAK8685278.1"/>
    </source>
</evidence>
<gene>
    <name evidence="7" type="ORF">CVLEPA_LOCUS16416</name>
</gene>
<dbReference type="InterPro" id="IPR001356">
    <property type="entry name" value="HD"/>
</dbReference>
<keyword evidence="4 5" id="KW-0539">Nucleus</keyword>
<evidence type="ECO:0000313" key="8">
    <source>
        <dbReference type="Proteomes" id="UP001642483"/>
    </source>
</evidence>
<comment type="caution">
    <text evidence="7">The sequence shown here is derived from an EMBL/GenBank/DDBJ whole genome shotgun (WGS) entry which is preliminary data.</text>
</comment>
<proteinExistence type="predicted"/>